<accession>A0A936NFD4</accession>
<evidence type="ECO:0000256" key="1">
    <source>
        <dbReference type="SAM" id="MobiDB-lite"/>
    </source>
</evidence>
<dbReference type="Proteomes" id="UP000727993">
    <property type="component" value="Unassembled WGS sequence"/>
</dbReference>
<evidence type="ECO:0000313" key="3">
    <source>
        <dbReference type="Proteomes" id="UP000727993"/>
    </source>
</evidence>
<name>A0A936NFD4_9ACTN</name>
<dbReference type="SUPFAM" id="SSF53756">
    <property type="entry name" value="UDP-Glycosyltransferase/glycogen phosphorylase"/>
    <property type="match status" value="1"/>
</dbReference>
<gene>
    <name evidence="2" type="ORF">IPN02_16340</name>
</gene>
<dbReference type="EMBL" id="JADJZA010000008">
    <property type="protein sequence ID" value="MBK9298373.1"/>
    <property type="molecule type" value="Genomic_DNA"/>
</dbReference>
<feature type="compositionally biased region" description="Basic residues" evidence="1">
    <location>
        <begin position="854"/>
        <end position="864"/>
    </location>
</feature>
<protein>
    <submittedName>
        <fullName evidence="2">Uncharacterized protein</fullName>
    </submittedName>
</protein>
<proteinExistence type="predicted"/>
<organism evidence="2 3">
    <name type="scientific">Candidatus Neomicrothrix subdominans</name>
    <dbReference type="NCBI Taxonomy" id="2954438"/>
    <lineage>
        <taxon>Bacteria</taxon>
        <taxon>Bacillati</taxon>
        <taxon>Actinomycetota</taxon>
        <taxon>Acidimicrobiia</taxon>
        <taxon>Acidimicrobiales</taxon>
        <taxon>Microthrixaceae</taxon>
        <taxon>Candidatus Neomicrothrix</taxon>
    </lineage>
</organism>
<evidence type="ECO:0000313" key="2">
    <source>
        <dbReference type="EMBL" id="MBK9298373.1"/>
    </source>
</evidence>
<feature type="region of interest" description="Disordered" evidence="1">
    <location>
        <begin position="845"/>
        <end position="912"/>
    </location>
</feature>
<dbReference type="AlphaFoldDB" id="A0A936NFD4"/>
<comment type="caution">
    <text evidence="2">The sequence shown here is derived from an EMBL/GenBank/DDBJ whole genome shotgun (WGS) entry which is preliminary data.</text>
</comment>
<reference evidence="2 3" key="1">
    <citation type="submission" date="2020-10" db="EMBL/GenBank/DDBJ databases">
        <title>Connecting structure to function with the recovery of over 1000 high-quality activated sludge metagenome-assembled genomes encoding full-length rRNA genes using long-read sequencing.</title>
        <authorList>
            <person name="Singleton C.M."/>
            <person name="Petriglieri F."/>
            <person name="Kristensen J.M."/>
            <person name="Kirkegaard R.H."/>
            <person name="Michaelsen T.Y."/>
            <person name="Andersen M.H."/>
            <person name="Karst S.M."/>
            <person name="Dueholm M.S."/>
            <person name="Nielsen P.H."/>
            <person name="Albertsen M."/>
        </authorList>
    </citation>
    <scope>NUCLEOTIDE SEQUENCE [LARGE SCALE GENOMIC DNA]</scope>
    <source>
        <strain evidence="2">Lyne_18-Q3-R50-59_MAXAC.006</strain>
    </source>
</reference>
<sequence>MSSDTSGIAPRPNAGELASLVAEFCVEQLDAANRSHLASWRLPGTFAGHQVGADVRADLCFTLHHLARAGVTEVADSPIHTIISGLLADIDGAGTHTFFSYRIAEMLLAHGPFAGNPLLANLGDDQVHQVALAVDSSDWLELLDAGVLPRNYAGVLARCELGRVRLGLVDDTTRLDGLIERVRGVLGTNPLGALDDSNDASGRYDIYTADVWLFTEPLADRIGEVWTRGIASALDLVMAVGGPDGSSVPWGRSTGDLSDALTLELAAFALTDRSHAAAGVWLRRAHDAMLTLKHGFDRNGLTRAHSGRAQDAYRGPARRLQLTYDLLGKLAWSAAALRRVDPDLAQAPTSEAYPAIDRIIPFEEHRPAGVWAHRSPGASFVVPFVGATRSHYLPALHRPGRWEVPIDSDLPTWTPLVIDRLKRFTAGGLPASVEHRAGGVTARWNEFVESGKGVEGEELAPPLAGSRTMDLSIDGRTIVLHDQLNFEGPPVALGMAIPEVDGAPLRVEWTVDDGEGQATVVPVDGVAEWASPWSQLSRVHQLDVDPALTVAYTARVTPLIRVGSTAPGAHYHRGMYPHVADRLVERGVPFGWDGVDDPGFRSVDLVHLHWPEWVAFDDLEAHRAIIAALDDADVPVVWTAHNLTPHEKKPEIYDAVYGAWAATAAGVIHHSVWGEARLRERYDFSDRCLHRVIPHGHFGAVWAATDPPDRAEAERRLGLAPTDLRIGLVGAPRQEKLVQEVLDGVAASRRDDVEVVCWSLRGDEVLPDDRRIAIAEPYRNVDAGLYATRLAACDVLALVFDEQGDAHHRRSRRLAGLWVAHAALRVGLPVAPRIWVAPGIVGGPGAESIAPHPTPRRRRRRRPGRSVGGAATTRRARLVGAGRAHRRPVRRGTAGPLTAFAAQRRTPSSGNG</sequence>